<dbReference type="GO" id="GO:0005886">
    <property type="term" value="C:plasma membrane"/>
    <property type="evidence" value="ECO:0007669"/>
    <property type="project" value="UniProtKB-SubCell"/>
</dbReference>
<dbReference type="PROSITE" id="PS50928">
    <property type="entry name" value="ABC_TM1"/>
    <property type="match status" value="2"/>
</dbReference>
<dbReference type="Pfam" id="PF00528">
    <property type="entry name" value="BPD_transp_1"/>
    <property type="match status" value="2"/>
</dbReference>
<sequence length="552" mass="60507">MNKSFTKGSRGKLFNFFNVNRKGQPPLFLLLIASITALGMILPPVYLVLRATQSGVDEFLSILTRSRTLETIFNTLSMVAGITLLAVLVAVPLAFLTTRTDLPGKRFWLVATTLPLAIPTYVGSFALLAFAGPRGSVLQIILEPLGVDRLPSVYGWFGVVIVIGLLTYPYIMLTVRAALLGMNPSLEEAARSLGYSQRQTFFRITFPQLKPAIASGSLLVALYSIQDFGTPAMLRFDSFTRVIFTQYRAAFDRTLAAALALVLMLLVMGILLLEFKLRRAGATYYTTSSGAMKPPTIIPLGRWKWVALLFVSLIVFLTLVIPVGVILFWLFRSTLFGGVGYTSFQAVPLWEIVWNSIYAAGLGALVATIFAIPIAILSVRFRNRFTTILERCSYIGFGTPGIVIALALVFFGSSYAQFIYQEMPMLVFAYLVLFLPQAVGTIRGSLLQVNPSLEESAHSLGRNSWQTFREITLPLVRPGIISGAMLIFLTAMKELPATLILAPIGFKTLATQIWQATAEDAAFATAAEASLLILMISSVSTWIILSQEKKAS</sequence>
<evidence type="ECO:0000256" key="3">
    <source>
        <dbReference type="ARBA" id="ARBA00022475"/>
    </source>
</evidence>
<feature type="transmembrane region" description="Helical" evidence="8">
    <location>
        <begin position="153"/>
        <end position="173"/>
    </location>
</feature>
<feature type="domain" description="ABC transmembrane type-1" evidence="9">
    <location>
        <begin position="72"/>
        <end position="272"/>
    </location>
</feature>
<feature type="transmembrane region" description="Helical" evidence="8">
    <location>
        <begin position="522"/>
        <end position="545"/>
    </location>
</feature>
<evidence type="ECO:0000256" key="7">
    <source>
        <dbReference type="ARBA" id="ARBA00023136"/>
    </source>
</evidence>
<evidence type="ECO:0000256" key="6">
    <source>
        <dbReference type="ARBA" id="ARBA00022989"/>
    </source>
</evidence>
<dbReference type="PANTHER" id="PTHR43357">
    <property type="entry name" value="INNER MEMBRANE ABC TRANSPORTER PERMEASE PROTEIN YDCV"/>
    <property type="match status" value="1"/>
</dbReference>
<evidence type="ECO:0000256" key="8">
    <source>
        <dbReference type="RuleBase" id="RU363032"/>
    </source>
</evidence>
<evidence type="ECO:0000256" key="5">
    <source>
        <dbReference type="ARBA" id="ARBA00022692"/>
    </source>
</evidence>
<evidence type="ECO:0000313" key="10">
    <source>
        <dbReference type="EMBL" id="QDZ39195.1"/>
    </source>
</evidence>
<feature type="transmembrane region" description="Helical" evidence="8">
    <location>
        <begin position="479"/>
        <end position="502"/>
    </location>
</feature>
<feature type="transmembrane region" description="Helical" evidence="8">
    <location>
        <begin position="305"/>
        <end position="331"/>
    </location>
</feature>
<feature type="domain" description="ABC transmembrane type-1" evidence="9">
    <location>
        <begin position="353"/>
        <end position="544"/>
    </location>
</feature>
<organism evidence="10 11">
    <name type="scientific">Euhalothece natronophila Z-M001</name>
    <dbReference type="NCBI Taxonomy" id="522448"/>
    <lineage>
        <taxon>Bacteria</taxon>
        <taxon>Bacillati</taxon>
        <taxon>Cyanobacteriota</taxon>
        <taxon>Cyanophyceae</taxon>
        <taxon>Oscillatoriophycideae</taxon>
        <taxon>Chroococcales</taxon>
        <taxon>Halothecacae</taxon>
        <taxon>Halothece cluster</taxon>
        <taxon>Euhalothece</taxon>
    </lineage>
</organism>
<protein>
    <submittedName>
        <fullName evidence="10">Iron ABC transporter permease</fullName>
    </submittedName>
</protein>
<feature type="transmembrane region" description="Helical" evidence="8">
    <location>
        <begin position="212"/>
        <end position="234"/>
    </location>
</feature>
<feature type="transmembrane region" description="Helical" evidence="8">
    <location>
        <begin position="107"/>
        <end position="133"/>
    </location>
</feature>
<keyword evidence="11" id="KW-1185">Reference proteome</keyword>
<keyword evidence="2 8" id="KW-0813">Transport</keyword>
<gene>
    <name evidence="10" type="ORF">FRE64_04155</name>
</gene>
<evidence type="ECO:0000256" key="4">
    <source>
        <dbReference type="ARBA" id="ARBA00022519"/>
    </source>
</evidence>
<evidence type="ECO:0000256" key="1">
    <source>
        <dbReference type="ARBA" id="ARBA00004429"/>
    </source>
</evidence>
<dbReference type="Proteomes" id="UP000318453">
    <property type="component" value="Chromosome"/>
</dbReference>
<accession>A0A5B8NLQ5</accession>
<keyword evidence="6 8" id="KW-1133">Transmembrane helix</keyword>
<comment type="subcellular location">
    <subcellularLocation>
        <location evidence="1">Cell inner membrane</location>
        <topology evidence="1">Multi-pass membrane protein</topology>
    </subcellularLocation>
    <subcellularLocation>
        <location evidence="8">Cell membrane</location>
        <topology evidence="8">Multi-pass membrane protein</topology>
    </subcellularLocation>
</comment>
<dbReference type="Gene3D" id="1.10.3720.10">
    <property type="entry name" value="MetI-like"/>
    <property type="match status" value="2"/>
</dbReference>
<dbReference type="AlphaFoldDB" id="A0A5B8NLQ5"/>
<feature type="transmembrane region" description="Helical" evidence="8">
    <location>
        <begin position="391"/>
        <end position="411"/>
    </location>
</feature>
<keyword evidence="3" id="KW-1003">Cell membrane</keyword>
<feature type="transmembrane region" description="Helical" evidence="8">
    <location>
        <begin position="72"/>
        <end position="95"/>
    </location>
</feature>
<dbReference type="OrthoDB" id="9776648at2"/>
<keyword evidence="7 8" id="KW-0472">Membrane</keyword>
<reference evidence="10" key="1">
    <citation type="submission" date="2019-08" db="EMBL/GenBank/DDBJ databases">
        <title>Carotenoids and Carotenoid Binding Proteins in the Halophilic Cyanobacterium Euhalothece sp. ZM00.</title>
        <authorList>
            <person name="Cho S.M."/>
            <person name="Song J.Y."/>
            <person name="Park Y.-I."/>
        </authorList>
    </citation>
    <scope>NUCLEOTIDE SEQUENCE [LARGE SCALE GENOMIC DNA]</scope>
    <source>
        <strain evidence="10">Z-M001</strain>
    </source>
</reference>
<dbReference type="EMBL" id="CP042326">
    <property type="protein sequence ID" value="QDZ39195.1"/>
    <property type="molecule type" value="Genomic_DNA"/>
</dbReference>
<dbReference type="GO" id="GO:0055085">
    <property type="term" value="P:transmembrane transport"/>
    <property type="evidence" value="ECO:0007669"/>
    <property type="project" value="InterPro"/>
</dbReference>
<proteinExistence type="inferred from homology"/>
<feature type="transmembrane region" description="Helical" evidence="8">
    <location>
        <begin position="357"/>
        <end position="379"/>
    </location>
</feature>
<keyword evidence="5 8" id="KW-0812">Transmembrane</keyword>
<dbReference type="CDD" id="cd06261">
    <property type="entry name" value="TM_PBP2"/>
    <property type="match status" value="2"/>
</dbReference>
<evidence type="ECO:0000259" key="9">
    <source>
        <dbReference type="PROSITE" id="PS50928"/>
    </source>
</evidence>
<name>A0A5B8NLQ5_9CHRO</name>
<feature type="transmembrane region" description="Helical" evidence="8">
    <location>
        <begin position="27"/>
        <end position="52"/>
    </location>
</feature>
<evidence type="ECO:0000313" key="11">
    <source>
        <dbReference type="Proteomes" id="UP000318453"/>
    </source>
</evidence>
<dbReference type="PANTHER" id="PTHR43357:SF3">
    <property type="entry name" value="FE(3+)-TRANSPORT SYSTEM PERMEASE PROTEIN FBPB 2"/>
    <property type="match status" value="1"/>
</dbReference>
<evidence type="ECO:0000256" key="2">
    <source>
        <dbReference type="ARBA" id="ARBA00022448"/>
    </source>
</evidence>
<feature type="transmembrane region" description="Helical" evidence="8">
    <location>
        <begin position="423"/>
        <end position="442"/>
    </location>
</feature>
<comment type="similarity">
    <text evidence="8">Belongs to the binding-protein-dependent transport system permease family.</text>
</comment>
<dbReference type="KEGG" id="enn:FRE64_04155"/>
<feature type="transmembrane region" description="Helical" evidence="8">
    <location>
        <begin position="254"/>
        <end position="273"/>
    </location>
</feature>
<dbReference type="SUPFAM" id="SSF161098">
    <property type="entry name" value="MetI-like"/>
    <property type="match status" value="2"/>
</dbReference>
<dbReference type="InterPro" id="IPR000515">
    <property type="entry name" value="MetI-like"/>
</dbReference>
<keyword evidence="4" id="KW-0997">Cell inner membrane</keyword>
<dbReference type="InterPro" id="IPR035906">
    <property type="entry name" value="MetI-like_sf"/>
</dbReference>